<feature type="compositionally biased region" description="Basic and acidic residues" evidence="1">
    <location>
        <begin position="499"/>
        <end position="513"/>
    </location>
</feature>
<organism evidence="2 3">
    <name type="scientific">Marasmius crinis-equi</name>
    <dbReference type="NCBI Taxonomy" id="585013"/>
    <lineage>
        <taxon>Eukaryota</taxon>
        <taxon>Fungi</taxon>
        <taxon>Dikarya</taxon>
        <taxon>Basidiomycota</taxon>
        <taxon>Agaricomycotina</taxon>
        <taxon>Agaricomycetes</taxon>
        <taxon>Agaricomycetidae</taxon>
        <taxon>Agaricales</taxon>
        <taxon>Marasmiineae</taxon>
        <taxon>Marasmiaceae</taxon>
        <taxon>Marasmius</taxon>
    </lineage>
</organism>
<comment type="caution">
    <text evidence="2">The sequence shown here is derived from an EMBL/GenBank/DDBJ whole genome shotgun (WGS) entry which is preliminary data.</text>
</comment>
<reference evidence="2 3" key="1">
    <citation type="submission" date="2024-02" db="EMBL/GenBank/DDBJ databases">
        <title>A draft genome for the cacao thread blight pathogen Marasmius crinis-equi.</title>
        <authorList>
            <person name="Cohen S.P."/>
            <person name="Baruah I.K."/>
            <person name="Amoako-Attah I."/>
            <person name="Bukari Y."/>
            <person name="Meinhardt L.W."/>
            <person name="Bailey B.A."/>
        </authorList>
    </citation>
    <scope>NUCLEOTIDE SEQUENCE [LARGE SCALE GENOMIC DNA]</scope>
    <source>
        <strain evidence="2 3">GH-76</strain>
    </source>
</reference>
<feature type="compositionally biased region" description="Acidic residues" evidence="1">
    <location>
        <begin position="476"/>
        <end position="490"/>
    </location>
</feature>
<feature type="compositionally biased region" description="Basic and acidic residues" evidence="1">
    <location>
        <begin position="221"/>
        <end position="232"/>
    </location>
</feature>
<evidence type="ECO:0000256" key="1">
    <source>
        <dbReference type="SAM" id="MobiDB-lite"/>
    </source>
</evidence>
<feature type="region of interest" description="Disordered" evidence="1">
    <location>
        <begin position="986"/>
        <end position="1014"/>
    </location>
</feature>
<name>A0ABR3ER45_9AGAR</name>
<feature type="compositionally biased region" description="Polar residues" evidence="1">
    <location>
        <begin position="567"/>
        <end position="590"/>
    </location>
</feature>
<proteinExistence type="predicted"/>
<feature type="region of interest" description="Disordered" evidence="1">
    <location>
        <begin position="465"/>
        <end position="742"/>
    </location>
</feature>
<gene>
    <name evidence="2" type="ORF">V5O48_016657</name>
</gene>
<feature type="compositionally biased region" description="Basic and acidic residues" evidence="1">
    <location>
        <begin position="999"/>
        <end position="1014"/>
    </location>
</feature>
<dbReference type="Proteomes" id="UP001465976">
    <property type="component" value="Unassembled WGS sequence"/>
</dbReference>
<evidence type="ECO:0000313" key="2">
    <source>
        <dbReference type="EMBL" id="KAL0565366.1"/>
    </source>
</evidence>
<sequence>MSKKKVQQPPQEFVQGSSLSQIPIQNPSPPIQIPPSTNHPLAGLDREYSMGSMLTGRQWAEQVQDAFEGIWEDIDPQLGQCWDDTEDLRSRYQTLRALQRDLRESLERLLMWFAAIIDQVDDSDLGADVFPKSFHPFLPNRPSFIEVFSMNPEVVSMYGLGPETNQWNMLKSENEENIRTLRLDPQQPGGSSETAIGYETENETNPNSDQNSRFPQLVTPRPRDAPPPEHIDLRRNPFDVAHIRAIAIPFGMEYPPRFDIMIESRYYVLESGHFLSLRFARRLFRLAIKYMNSYSTECNAERAHWWWEEVLSTRPTRRCELCVRRDLYCGPKKEKGKVTLISCGVCNRSRECCSHRIRLLSRMLSEATRRFNPVNEQDIFLLCRQWKLILKSDSKGMFRLALTKNSHHLIQGFEDQADALQPNVNEYVEFRTRAEVKRRGMHDVEYWTQQYKDSDGERYRRLVGDEDNRADRGEPESDPPYDGVGDEEEAEKNRKVKGKSREKLKGIRIEKAVRVSKKKKTAAPLPSKSSTSRVARAQQVVVSSGDEEDLPASTSRPKITPKLPIPASSSNGKGFTASVSRSVGQTSSDTMMPRATPPYMTVQPRRISRTALPLPNPEDERPTRDTLSRISHSLRRDTPVRMGEGEGQPTERRVRRRPQRIDRVEIPPPPSELVAALRAASQQEEHPRGGTPLFLPSESPTPKIEENGNMFGSSKSELQYPDNQAVDKPGPSSRAPTVPVTPPPVLVDPAMVSLPFHRDPEMPLPSVMYRSSSVQATPADYRDSSIQTLPMVLPPQVTAMRERQFELERDLLAARAEIDHLRGEYQLSQDSLRETRQQLNVTRQPPSHEFLGTDGVHIQPGDIPQVISIANRAQNAAAGPILGILSAMAGNHRSDFMRWEQEVSDGQRSPHSFAQCVLEHSRSLQDFLLQAETAYDSVMSATDRRDGLNFLRAHGSRVPHAIRRMWQYTGPQWTTSMVARSEGIISENTPSEKVLGKRKPNDDDCRGEGPDHDP</sequence>
<keyword evidence="3" id="KW-1185">Reference proteome</keyword>
<evidence type="ECO:0000313" key="3">
    <source>
        <dbReference type="Proteomes" id="UP001465976"/>
    </source>
</evidence>
<dbReference type="EMBL" id="JBAHYK010002295">
    <property type="protein sequence ID" value="KAL0565366.1"/>
    <property type="molecule type" value="Genomic_DNA"/>
</dbReference>
<accession>A0ABR3ER45</accession>
<feature type="region of interest" description="Disordered" evidence="1">
    <location>
        <begin position="1"/>
        <end position="40"/>
    </location>
</feature>
<feature type="compositionally biased region" description="Basic and acidic residues" evidence="1">
    <location>
        <begin position="465"/>
        <end position="475"/>
    </location>
</feature>
<protein>
    <submittedName>
        <fullName evidence="2">Uncharacterized protein</fullName>
    </submittedName>
</protein>
<feature type="region of interest" description="Disordered" evidence="1">
    <location>
        <begin position="181"/>
        <end position="232"/>
    </location>
</feature>
<feature type="compositionally biased region" description="Polar residues" evidence="1">
    <location>
        <begin position="203"/>
        <end position="214"/>
    </location>
</feature>
<feature type="compositionally biased region" description="Basic and acidic residues" evidence="1">
    <location>
        <begin position="618"/>
        <end position="627"/>
    </location>
</feature>